<evidence type="ECO:0000313" key="2">
    <source>
        <dbReference type="EMBL" id="MBD8028653.1"/>
    </source>
</evidence>
<keyword evidence="1" id="KW-1133">Transmembrane helix</keyword>
<name>A0ABR8XHF3_9BACL</name>
<dbReference type="EMBL" id="JACSQA010000052">
    <property type="protein sequence ID" value="MBD8028653.1"/>
    <property type="molecule type" value="Genomic_DNA"/>
</dbReference>
<evidence type="ECO:0000313" key="3">
    <source>
        <dbReference type="Proteomes" id="UP000640930"/>
    </source>
</evidence>
<feature type="transmembrane region" description="Helical" evidence="1">
    <location>
        <begin position="16"/>
        <end position="35"/>
    </location>
</feature>
<dbReference type="Proteomes" id="UP000640930">
    <property type="component" value="Unassembled WGS sequence"/>
</dbReference>
<protein>
    <submittedName>
        <fullName evidence="2">Uncharacterized protein</fullName>
    </submittedName>
</protein>
<organism evidence="2 3">
    <name type="scientific">Ureibacillus galli</name>
    <dbReference type="NCBI Taxonomy" id="2762222"/>
    <lineage>
        <taxon>Bacteria</taxon>
        <taxon>Bacillati</taxon>
        <taxon>Bacillota</taxon>
        <taxon>Bacilli</taxon>
        <taxon>Bacillales</taxon>
        <taxon>Caryophanaceae</taxon>
        <taxon>Ureibacillus</taxon>
    </lineage>
</organism>
<accession>A0ABR8XHF3</accession>
<sequence>MNNLFNRLDLYELVNYTSWDILFTFVALSVVIYLYQLWQQDMFKHDKEK</sequence>
<keyword evidence="1" id="KW-0472">Membrane</keyword>
<reference evidence="2 3" key="1">
    <citation type="submission" date="2020-08" db="EMBL/GenBank/DDBJ databases">
        <title>A Genomic Blueprint of the Chicken Gut Microbiome.</title>
        <authorList>
            <person name="Gilroy R."/>
            <person name="Ravi A."/>
            <person name="Getino M."/>
            <person name="Pursley I."/>
            <person name="Horton D.L."/>
            <person name="Alikhan N.-F."/>
            <person name="Baker D."/>
            <person name="Gharbi K."/>
            <person name="Hall N."/>
            <person name="Watson M."/>
            <person name="Adriaenssens E.M."/>
            <person name="Foster-Nyarko E."/>
            <person name="Jarju S."/>
            <person name="Secka A."/>
            <person name="Antonio M."/>
            <person name="Oren A."/>
            <person name="Chaudhuri R."/>
            <person name="La Ragione R.M."/>
            <person name="Hildebrand F."/>
            <person name="Pallen M.J."/>
        </authorList>
    </citation>
    <scope>NUCLEOTIDE SEQUENCE [LARGE SCALE GENOMIC DNA]</scope>
    <source>
        <strain evidence="2 3">Re31</strain>
    </source>
</reference>
<keyword evidence="3" id="KW-1185">Reference proteome</keyword>
<gene>
    <name evidence="2" type="ORF">H9636_18655</name>
</gene>
<proteinExistence type="predicted"/>
<evidence type="ECO:0000256" key="1">
    <source>
        <dbReference type="SAM" id="Phobius"/>
    </source>
</evidence>
<comment type="caution">
    <text evidence="2">The sequence shown here is derived from an EMBL/GenBank/DDBJ whole genome shotgun (WGS) entry which is preliminary data.</text>
</comment>
<keyword evidence="1" id="KW-0812">Transmembrane</keyword>